<evidence type="ECO:0000256" key="5">
    <source>
        <dbReference type="ARBA" id="ARBA00022833"/>
    </source>
</evidence>
<keyword evidence="4" id="KW-0378">Hydrolase</keyword>
<dbReference type="SUPFAM" id="SSF56281">
    <property type="entry name" value="Metallo-hydrolase/oxidoreductase"/>
    <property type="match status" value="1"/>
</dbReference>
<dbReference type="InterPro" id="IPR051013">
    <property type="entry name" value="MBL_superfamily_lactonases"/>
</dbReference>
<sequence length="250" mass="27925">MSLKITALSVGRAFGLQRPAITYMRGWGLTIDIPLIMFVIEGSAVGPIVVDTGADVGRAEEFHRLRLTQEVGERPDEAVRGIGIDPADVRIVINTHLHWDHSSHNHLFPNAEVLIQERELDFARRPVPWQNRQFEVLDGLDPAWLRGADRIRAVDGDTAVTDGVTLVSLPGHTPGSQGVLVEAESTRYLIAGDCVYLYENWEGDTEADHIPSGFYIDLVSYEQSFERIESFDCEVIPSHDPKVIARRIFV</sequence>
<evidence type="ECO:0000256" key="3">
    <source>
        <dbReference type="ARBA" id="ARBA00022723"/>
    </source>
</evidence>
<evidence type="ECO:0000259" key="6">
    <source>
        <dbReference type="SMART" id="SM00849"/>
    </source>
</evidence>
<comment type="similarity">
    <text evidence="2">Belongs to the metallo-beta-lactamase superfamily.</text>
</comment>
<evidence type="ECO:0000256" key="1">
    <source>
        <dbReference type="ARBA" id="ARBA00001947"/>
    </source>
</evidence>
<feature type="domain" description="Metallo-beta-lactamase" evidence="6">
    <location>
        <begin position="34"/>
        <end position="239"/>
    </location>
</feature>
<evidence type="ECO:0000256" key="2">
    <source>
        <dbReference type="ARBA" id="ARBA00007749"/>
    </source>
</evidence>
<proteinExistence type="inferred from homology"/>
<accession>A0ABP8JG25</accession>
<dbReference type="InterPro" id="IPR036866">
    <property type="entry name" value="RibonucZ/Hydroxyglut_hydro"/>
</dbReference>
<dbReference type="Gene3D" id="3.60.15.10">
    <property type="entry name" value="Ribonuclease Z/Hydroxyacylglutathione hydrolase-like"/>
    <property type="match status" value="1"/>
</dbReference>
<organism evidence="7 8">
    <name type="scientific">Tsukamurella soli</name>
    <dbReference type="NCBI Taxonomy" id="644556"/>
    <lineage>
        <taxon>Bacteria</taxon>
        <taxon>Bacillati</taxon>
        <taxon>Actinomycetota</taxon>
        <taxon>Actinomycetes</taxon>
        <taxon>Mycobacteriales</taxon>
        <taxon>Tsukamurellaceae</taxon>
        <taxon>Tsukamurella</taxon>
    </lineage>
</organism>
<reference evidence="8" key="1">
    <citation type="journal article" date="2019" name="Int. J. Syst. Evol. Microbiol.">
        <title>The Global Catalogue of Microorganisms (GCM) 10K type strain sequencing project: providing services to taxonomists for standard genome sequencing and annotation.</title>
        <authorList>
            <consortium name="The Broad Institute Genomics Platform"/>
            <consortium name="The Broad Institute Genome Sequencing Center for Infectious Disease"/>
            <person name="Wu L."/>
            <person name="Ma J."/>
        </authorList>
    </citation>
    <scope>NUCLEOTIDE SEQUENCE [LARGE SCALE GENOMIC DNA]</scope>
    <source>
        <strain evidence="8">JCM 17688</strain>
    </source>
</reference>
<dbReference type="RefSeq" id="WP_344993904.1">
    <property type="nucleotide sequence ID" value="NZ_BAABFR010000021.1"/>
</dbReference>
<gene>
    <name evidence="7" type="ORF">GCM10023147_17600</name>
</gene>
<dbReference type="PANTHER" id="PTHR42978">
    <property type="entry name" value="QUORUM-QUENCHING LACTONASE YTNP-RELATED-RELATED"/>
    <property type="match status" value="1"/>
</dbReference>
<dbReference type="Proteomes" id="UP001500635">
    <property type="component" value="Unassembled WGS sequence"/>
</dbReference>
<dbReference type="EMBL" id="BAABFR010000021">
    <property type="protein sequence ID" value="GAA4390066.1"/>
    <property type="molecule type" value="Genomic_DNA"/>
</dbReference>
<evidence type="ECO:0000313" key="7">
    <source>
        <dbReference type="EMBL" id="GAA4390066.1"/>
    </source>
</evidence>
<keyword evidence="3" id="KW-0479">Metal-binding</keyword>
<evidence type="ECO:0000256" key="4">
    <source>
        <dbReference type="ARBA" id="ARBA00022801"/>
    </source>
</evidence>
<comment type="cofactor">
    <cofactor evidence="1">
        <name>Zn(2+)</name>
        <dbReference type="ChEBI" id="CHEBI:29105"/>
    </cofactor>
</comment>
<dbReference type="Pfam" id="PF00753">
    <property type="entry name" value="Lactamase_B"/>
    <property type="match status" value="1"/>
</dbReference>
<dbReference type="InterPro" id="IPR001279">
    <property type="entry name" value="Metallo-B-lactamas"/>
</dbReference>
<dbReference type="CDD" id="cd07729">
    <property type="entry name" value="AHL_lactonase_MBL-fold"/>
    <property type="match status" value="1"/>
</dbReference>
<evidence type="ECO:0000313" key="8">
    <source>
        <dbReference type="Proteomes" id="UP001500635"/>
    </source>
</evidence>
<protein>
    <submittedName>
        <fullName evidence="7">N-acyl homoserine lactonase family protein</fullName>
    </submittedName>
</protein>
<name>A0ABP8JG25_9ACTN</name>
<dbReference type="PANTHER" id="PTHR42978:SF7">
    <property type="entry name" value="METALLO-HYDROLASE RV2300C-RELATED"/>
    <property type="match status" value="1"/>
</dbReference>
<comment type="caution">
    <text evidence="7">The sequence shown here is derived from an EMBL/GenBank/DDBJ whole genome shotgun (WGS) entry which is preliminary data.</text>
</comment>
<keyword evidence="5" id="KW-0862">Zinc</keyword>
<keyword evidence="8" id="KW-1185">Reference proteome</keyword>
<dbReference type="SMART" id="SM00849">
    <property type="entry name" value="Lactamase_B"/>
    <property type="match status" value="1"/>
</dbReference>